<keyword evidence="1" id="KW-0614">Plasmid</keyword>
<proteinExistence type="predicted"/>
<dbReference type="AlphaFoldDB" id="A0A1B1A803"/>
<dbReference type="OrthoDB" id="7820657at2"/>
<geneLocation type="plasmid" evidence="1 2">
    <name>unnamed1</name>
</geneLocation>
<name>A0A1B1A803_9RHOB</name>
<dbReference type="Proteomes" id="UP000013243">
    <property type="component" value="Plasmid unnamed1"/>
</dbReference>
<evidence type="ECO:0000313" key="1">
    <source>
        <dbReference type="EMBL" id="ANP42694.1"/>
    </source>
</evidence>
<evidence type="ECO:0000313" key="2">
    <source>
        <dbReference type="Proteomes" id="UP000013243"/>
    </source>
</evidence>
<dbReference type="GeneID" id="28251806"/>
<dbReference type="EMBL" id="CP015231">
    <property type="protein sequence ID" value="ANP42694.1"/>
    <property type="molecule type" value="Genomic_DNA"/>
</dbReference>
<organism evidence="1 2">
    <name type="scientific">Tritonibacter mobilis F1926</name>
    <dbReference type="NCBI Taxonomy" id="1265309"/>
    <lineage>
        <taxon>Bacteria</taxon>
        <taxon>Pseudomonadati</taxon>
        <taxon>Pseudomonadota</taxon>
        <taxon>Alphaproteobacteria</taxon>
        <taxon>Rhodobacterales</taxon>
        <taxon>Paracoccaceae</taxon>
        <taxon>Tritonibacter</taxon>
    </lineage>
</organism>
<accession>A0A1B1A803</accession>
<dbReference type="KEGG" id="rmb:K529_018190"/>
<protein>
    <submittedName>
        <fullName evidence="1">Uncharacterized protein</fullName>
    </submittedName>
</protein>
<sequence>MIYGALEDFLQTGKPILAKGPVALIFAEDEVEIGTTLRHHLNCGFTSVVALMPDAFDVPSDVEDLIHRVPYDCTSADAVITAVNRIIAAATPGCWLYYCYNGEYLFYPFCETRTVREMLAFHTEERRDAMLTYVIDIYAGDLDAHPSAVSIEDACLDKSGYYAQGRSDPETGHPRDRQLDFFGGIRWRHEEHIPEASRKIDRIALFRVKKGLQLQEDHTFNDQEYNTYACPWHHNLTAAICSFRAAKALKRNPGSTFDIKSFKWHNSAPFEWHSRQLLDLGLMEPGQWF</sequence>
<dbReference type="RefSeq" id="WP_005618467.1">
    <property type="nucleotide sequence ID" value="NZ_CP015231.1"/>
</dbReference>
<gene>
    <name evidence="1" type="ORF">K529_018190</name>
</gene>
<reference evidence="1 2" key="1">
    <citation type="journal article" date="2016" name="ISME J.">
        <title>Global occurrence and heterogeneity of the Roseobacter-clade species Ruegeria mobilis.</title>
        <authorList>
            <person name="Sonnenschein E."/>
            <person name="Gram L."/>
        </authorList>
    </citation>
    <scope>NUCLEOTIDE SEQUENCE [LARGE SCALE GENOMIC DNA]</scope>
    <source>
        <strain evidence="1 2">F1926</strain>
        <plasmid evidence="1 2">unnamed1</plasmid>
    </source>
</reference>